<feature type="compositionally biased region" description="Low complexity" evidence="1">
    <location>
        <begin position="171"/>
        <end position="189"/>
    </location>
</feature>
<feature type="compositionally biased region" description="Polar residues" evidence="1">
    <location>
        <begin position="147"/>
        <end position="170"/>
    </location>
</feature>
<dbReference type="OrthoDB" id="5561496at2759"/>
<dbReference type="InterPro" id="IPR036908">
    <property type="entry name" value="RlpA-like_sf"/>
</dbReference>
<feature type="compositionally biased region" description="Polar residues" evidence="1">
    <location>
        <begin position="206"/>
        <end position="231"/>
    </location>
</feature>
<dbReference type="AlphaFoldDB" id="A0A9W8HV18"/>
<name>A0A9W8HV18_9FUNG</name>
<feature type="signal peptide" evidence="2">
    <location>
        <begin position="1"/>
        <end position="23"/>
    </location>
</feature>
<dbReference type="Gene3D" id="2.40.40.10">
    <property type="entry name" value="RlpA-like domain"/>
    <property type="match status" value="1"/>
</dbReference>
<gene>
    <name evidence="3" type="ORF">H4R20_002500</name>
</gene>
<keyword evidence="4" id="KW-1185">Reference proteome</keyword>
<feature type="chain" id="PRO_5040739783" evidence="2">
    <location>
        <begin position="24"/>
        <end position="310"/>
    </location>
</feature>
<sequence>MGIGRFASITATCVLLLAQQTLGNLTGQGTITYHDFQSLPMNLLANNPPSCGMPYAQLDVTRITAVQQMDKATDCGQCIKVCNADDTSKYVYVLAVDTGGRGLDLSKPSFAKLFNIDDGVGPAQWEPVSSSNCAGIWSNGPGDSGDDYQNANTDSTPATTADSKPATTEQPVVSSPPVAQPTPSKEPVAAAPPPPSDQSTAPPSVPRTSSAQQQPVANSETDQQDTGSANDETGEATTPEEYSSKDSDSLGLGGVAHDAGNSSDSLLDEETESLSEDSDSETSNGLAAFSTLSTLLLGALVALSTAAQSV</sequence>
<feature type="region of interest" description="Disordered" evidence="1">
    <location>
        <begin position="131"/>
        <end position="284"/>
    </location>
</feature>
<dbReference type="SUPFAM" id="SSF50685">
    <property type="entry name" value="Barwin-like endoglucanases"/>
    <property type="match status" value="1"/>
</dbReference>
<dbReference type="EMBL" id="JANBUO010000399">
    <property type="protein sequence ID" value="KAJ2804462.1"/>
    <property type="molecule type" value="Genomic_DNA"/>
</dbReference>
<evidence type="ECO:0000313" key="3">
    <source>
        <dbReference type="EMBL" id="KAJ2804462.1"/>
    </source>
</evidence>
<keyword evidence="2" id="KW-0732">Signal</keyword>
<reference evidence="3" key="1">
    <citation type="submission" date="2022-07" db="EMBL/GenBank/DDBJ databases">
        <title>Phylogenomic reconstructions and comparative analyses of Kickxellomycotina fungi.</title>
        <authorList>
            <person name="Reynolds N.K."/>
            <person name="Stajich J.E."/>
            <person name="Barry K."/>
            <person name="Grigoriev I.V."/>
            <person name="Crous P."/>
            <person name="Smith M.E."/>
        </authorList>
    </citation>
    <scope>NUCLEOTIDE SEQUENCE</scope>
    <source>
        <strain evidence="3">NRRL 1565</strain>
    </source>
</reference>
<protein>
    <submittedName>
        <fullName evidence="3">Uncharacterized protein</fullName>
    </submittedName>
</protein>
<organism evidence="3 4">
    <name type="scientific">Coemansia guatemalensis</name>
    <dbReference type="NCBI Taxonomy" id="2761395"/>
    <lineage>
        <taxon>Eukaryota</taxon>
        <taxon>Fungi</taxon>
        <taxon>Fungi incertae sedis</taxon>
        <taxon>Zoopagomycota</taxon>
        <taxon>Kickxellomycotina</taxon>
        <taxon>Kickxellomycetes</taxon>
        <taxon>Kickxellales</taxon>
        <taxon>Kickxellaceae</taxon>
        <taxon>Coemansia</taxon>
    </lineage>
</organism>
<feature type="compositionally biased region" description="Acidic residues" evidence="1">
    <location>
        <begin position="266"/>
        <end position="280"/>
    </location>
</feature>
<proteinExistence type="predicted"/>
<evidence type="ECO:0000313" key="4">
    <source>
        <dbReference type="Proteomes" id="UP001140094"/>
    </source>
</evidence>
<dbReference type="Proteomes" id="UP001140094">
    <property type="component" value="Unassembled WGS sequence"/>
</dbReference>
<evidence type="ECO:0000256" key="1">
    <source>
        <dbReference type="SAM" id="MobiDB-lite"/>
    </source>
</evidence>
<accession>A0A9W8HV18</accession>
<evidence type="ECO:0000256" key="2">
    <source>
        <dbReference type="SAM" id="SignalP"/>
    </source>
</evidence>
<comment type="caution">
    <text evidence="3">The sequence shown here is derived from an EMBL/GenBank/DDBJ whole genome shotgun (WGS) entry which is preliminary data.</text>
</comment>